<protein>
    <submittedName>
        <fullName evidence="2">Uncharacterized protein</fullName>
    </submittedName>
</protein>
<evidence type="ECO:0000313" key="2">
    <source>
        <dbReference type="EMBL" id="ACU16922.1"/>
    </source>
</evidence>
<dbReference type="AlphaFoldDB" id="C6T5C0"/>
<feature type="chain" id="PRO_5002970931" evidence="1">
    <location>
        <begin position="27"/>
        <end position="70"/>
    </location>
</feature>
<accession>C6T5C0</accession>
<organism evidence="2">
    <name type="scientific">Glycine max</name>
    <name type="common">Soybean</name>
    <name type="synonym">Glycine hispida</name>
    <dbReference type="NCBI Taxonomy" id="3847"/>
    <lineage>
        <taxon>Eukaryota</taxon>
        <taxon>Viridiplantae</taxon>
        <taxon>Streptophyta</taxon>
        <taxon>Embryophyta</taxon>
        <taxon>Tracheophyta</taxon>
        <taxon>Spermatophyta</taxon>
        <taxon>Magnoliopsida</taxon>
        <taxon>eudicotyledons</taxon>
        <taxon>Gunneridae</taxon>
        <taxon>Pentapetalae</taxon>
        <taxon>rosids</taxon>
        <taxon>fabids</taxon>
        <taxon>Fabales</taxon>
        <taxon>Fabaceae</taxon>
        <taxon>Papilionoideae</taxon>
        <taxon>50 kb inversion clade</taxon>
        <taxon>NPAAA clade</taxon>
        <taxon>indigoferoid/millettioid clade</taxon>
        <taxon>Phaseoleae</taxon>
        <taxon>Glycine</taxon>
        <taxon>Glycine subgen. Soja</taxon>
    </lineage>
</organism>
<feature type="signal peptide" evidence="1">
    <location>
        <begin position="1"/>
        <end position="26"/>
    </location>
</feature>
<proteinExistence type="evidence at transcript level"/>
<keyword evidence="1" id="KW-0732">Signal</keyword>
<evidence type="ECO:0000256" key="1">
    <source>
        <dbReference type="SAM" id="SignalP"/>
    </source>
</evidence>
<name>C6T5C0_SOYBN</name>
<reference evidence="2" key="1">
    <citation type="submission" date="2009-08" db="EMBL/GenBank/DDBJ databases">
        <authorList>
            <person name="Cheung F."/>
            <person name="Xiao Y."/>
            <person name="Chan A."/>
            <person name="Moskal W."/>
            <person name="Town C.D."/>
        </authorList>
    </citation>
    <scope>NUCLEOTIDE SEQUENCE</scope>
</reference>
<dbReference type="EMBL" id="BT092632">
    <property type="protein sequence ID" value="ACU16922.1"/>
    <property type="molecule type" value="mRNA"/>
</dbReference>
<sequence length="70" mass="8372">MFHNTRFKTYHIFLVLMLNLKPRIFCSNHNLFEDLKPPFSNTTTNRADFLNVLDVRIEESGSDKYEQIYS</sequence>